<comment type="caution">
    <text evidence="2">The sequence shown here is derived from an EMBL/GenBank/DDBJ whole genome shotgun (WGS) entry which is preliminary data.</text>
</comment>
<evidence type="ECO:0000313" key="2">
    <source>
        <dbReference type="EMBL" id="GAA2722695.1"/>
    </source>
</evidence>
<keyword evidence="1" id="KW-0812">Transmembrane</keyword>
<feature type="transmembrane region" description="Helical" evidence="1">
    <location>
        <begin position="32"/>
        <end position="51"/>
    </location>
</feature>
<evidence type="ECO:0000313" key="3">
    <source>
        <dbReference type="Proteomes" id="UP001501842"/>
    </source>
</evidence>
<dbReference type="RefSeq" id="WP_344449586.1">
    <property type="nucleotide sequence ID" value="NZ_BAAATZ010000006.1"/>
</dbReference>
<name>A0ABN3U4Z1_9ACTN</name>
<gene>
    <name evidence="2" type="ORF">GCM10010439_16080</name>
</gene>
<keyword evidence="1" id="KW-0472">Membrane</keyword>
<organism evidence="2 3">
    <name type="scientific">Actinocorallia aurantiaca</name>
    <dbReference type="NCBI Taxonomy" id="46204"/>
    <lineage>
        <taxon>Bacteria</taxon>
        <taxon>Bacillati</taxon>
        <taxon>Actinomycetota</taxon>
        <taxon>Actinomycetes</taxon>
        <taxon>Streptosporangiales</taxon>
        <taxon>Thermomonosporaceae</taxon>
        <taxon>Actinocorallia</taxon>
    </lineage>
</organism>
<dbReference type="EMBL" id="BAAATZ010000006">
    <property type="protein sequence ID" value="GAA2722695.1"/>
    <property type="molecule type" value="Genomic_DNA"/>
</dbReference>
<reference evidence="2 3" key="1">
    <citation type="journal article" date="2019" name="Int. J. Syst. Evol. Microbiol.">
        <title>The Global Catalogue of Microorganisms (GCM) 10K type strain sequencing project: providing services to taxonomists for standard genome sequencing and annotation.</title>
        <authorList>
            <consortium name="The Broad Institute Genomics Platform"/>
            <consortium name="The Broad Institute Genome Sequencing Center for Infectious Disease"/>
            <person name="Wu L."/>
            <person name="Ma J."/>
        </authorList>
    </citation>
    <scope>NUCLEOTIDE SEQUENCE [LARGE SCALE GENOMIC DNA]</scope>
    <source>
        <strain evidence="2 3">JCM 8201</strain>
    </source>
</reference>
<dbReference type="Proteomes" id="UP001501842">
    <property type="component" value="Unassembled WGS sequence"/>
</dbReference>
<proteinExistence type="predicted"/>
<protein>
    <submittedName>
        <fullName evidence="2">Uncharacterized protein</fullName>
    </submittedName>
</protein>
<evidence type="ECO:0000256" key="1">
    <source>
        <dbReference type="SAM" id="Phobius"/>
    </source>
</evidence>
<accession>A0ABN3U4Z1</accession>
<keyword evidence="3" id="KW-1185">Reference proteome</keyword>
<keyword evidence="1" id="KW-1133">Transmembrane helix</keyword>
<sequence>MPSTPPAPQADPESASRTEVRLRPSFSGSGQALAVLILLFCSVMFLFGGAADPASPGGVVFLVLGITGTVGFGGVLVVVSGHLLGRRPLLVLDGTGVRVPAKWPLPRSRDRFLPWAEVASVCAWTDGMPGGKGLAHRLAFLPAEDSPQARHTSGAEMLRVKTQGMAGVAVLRWSVPVMDGWTMPPNEVIKAVRALSGAPFEDRRIGLPKRRRIVRPKQSDKSEHS</sequence>
<feature type="transmembrane region" description="Helical" evidence="1">
    <location>
        <begin position="57"/>
        <end position="79"/>
    </location>
</feature>